<evidence type="ECO:0000259" key="3">
    <source>
        <dbReference type="Pfam" id="PF02591"/>
    </source>
</evidence>
<evidence type="ECO:0000256" key="1">
    <source>
        <dbReference type="SAM" id="Coils"/>
    </source>
</evidence>
<dbReference type="Proteomes" id="UP000186400">
    <property type="component" value="Unassembled WGS sequence"/>
</dbReference>
<gene>
    <name evidence="4" type="ORF">SAMN05920897_102142</name>
</gene>
<sequence>MTTIEDTIEKLKVLQDILSQKFAVQREIDELPKTLATKKELVSRLKKSFVEKNERYETCRRSVADLRVRLQEAEADREKYESQMDQITTAREYDALEKEIRDASDREQQYRKDLQREEKDLQEQKLRLEREETMIKAEEEDLGAERAKIDSDTKERNRLLEELQDQEQKTIPGLGEDLLFKFERIVRSKGGEGIVPIRNGVCNGCQMILPNQFVNDVRMGNEIQFCPYCSKIVFFSDDLDEFEEPGFSDSDEEGLSDLVDDDFDEDLFGEDELVGYEPADRRVMSHMTDDDDDDEDEEEEILDEEDDSLLDEEDEVLEDEEDFDEEEDEEELDD</sequence>
<keyword evidence="5" id="KW-1185">Reference proteome</keyword>
<organism evidence="4 5">
    <name type="scientific">Alkalispirochaeta americana</name>
    <dbReference type="NCBI Taxonomy" id="159291"/>
    <lineage>
        <taxon>Bacteria</taxon>
        <taxon>Pseudomonadati</taxon>
        <taxon>Spirochaetota</taxon>
        <taxon>Spirochaetia</taxon>
        <taxon>Spirochaetales</taxon>
        <taxon>Spirochaetaceae</taxon>
        <taxon>Alkalispirochaeta</taxon>
    </lineage>
</organism>
<evidence type="ECO:0000313" key="4">
    <source>
        <dbReference type="EMBL" id="SIP99686.1"/>
    </source>
</evidence>
<protein>
    <recommendedName>
        <fullName evidence="3">C4-type zinc ribbon domain-containing protein</fullName>
    </recommendedName>
</protein>
<feature type="coiled-coil region" evidence="1">
    <location>
        <begin position="56"/>
        <end position="169"/>
    </location>
</feature>
<dbReference type="RefSeq" id="WP_234969004.1">
    <property type="nucleotide sequence ID" value="NZ_FTMS01000002.1"/>
</dbReference>
<dbReference type="AlphaFoldDB" id="A0A1N6P602"/>
<dbReference type="STRING" id="159291.SAMN05920897_102142"/>
<accession>A0A1N6P602</accession>
<feature type="region of interest" description="Disordered" evidence="2">
    <location>
        <begin position="266"/>
        <end position="334"/>
    </location>
</feature>
<dbReference type="Gene3D" id="1.10.287.1490">
    <property type="match status" value="1"/>
</dbReference>
<dbReference type="InterPro" id="IPR003743">
    <property type="entry name" value="Zf-RING_7"/>
</dbReference>
<evidence type="ECO:0000313" key="5">
    <source>
        <dbReference type="Proteomes" id="UP000186400"/>
    </source>
</evidence>
<proteinExistence type="predicted"/>
<reference evidence="4 5" key="1">
    <citation type="submission" date="2017-01" db="EMBL/GenBank/DDBJ databases">
        <authorList>
            <person name="Mah S.A."/>
            <person name="Swanson W.J."/>
            <person name="Moy G.W."/>
            <person name="Vacquier V.D."/>
        </authorList>
    </citation>
    <scope>NUCLEOTIDE SEQUENCE [LARGE SCALE GENOMIC DNA]</scope>
    <source>
        <strain evidence="4 5">ASpG1</strain>
    </source>
</reference>
<dbReference type="EMBL" id="FTMS01000002">
    <property type="protein sequence ID" value="SIP99686.1"/>
    <property type="molecule type" value="Genomic_DNA"/>
</dbReference>
<dbReference type="Pfam" id="PF02591">
    <property type="entry name" value="Zn_ribbon_9"/>
    <property type="match status" value="1"/>
</dbReference>
<name>A0A1N6P602_9SPIO</name>
<feature type="compositionally biased region" description="Acidic residues" evidence="2">
    <location>
        <begin position="289"/>
        <end position="334"/>
    </location>
</feature>
<keyword evidence="1" id="KW-0175">Coiled coil</keyword>
<feature type="domain" description="C4-type zinc ribbon" evidence="3">
    <location>
        <begin position="201"/>
        <end position="232"/>
    </location>
</feature>
<evidence type="ECO:0000256" key="2">
    <source>
        <dbReference type="SAM" id="MobiDB-lite"/>
    </source>
</evidence>